<evidence type="ECO:0000313" key="4">
    <source>
        <dbReference type="Proteomes" id="UP001353858"/>
    </source>
</evidence>
<dbReference type="AlphaFoldDB" id="A0AAN7PXR7"/>
<feature type="compositionally biased region" description="Basic and acidic residues" evidence="1">
    <location>
        <begin position="1"/>
        <end position="29"/>
    </location>
</feature>
<proteinExistence type="predicted"/>
<accession>A0AAN7PXR7</accession>
<dbReference type="Proteomes" id="UP001353858">
    <property type="component" value="Unassembled WGS sequence"/>
</dbReference>
<dbReference type="EMBL" id="JARPUR010000003">
    <property type="protein sequence ID" value="KAK4880669.1"/>
    <property type="molecule type" value="Genomic_DNA"/>
</dbReference>
<keyword evidence="2" id="KW-1133">Transmembrane helix</keyword>
<feature type="transmembrane region" description="Helical" evidence="2">
    <location>
        <begin position="139"/>
        <end position="163"/>
    </location>
</feature>
<keyword evidence="2" id="KW-0812">Transmembrane</keyword>
<reference evidence="4" key="1">
    <citation type="submission" date="2023-01" db="EMBL/GenBank/DDBJ databases">
        <title>Key to firefly adult light organ development and bioluminescence: homeobox transcription factors regulate luciferase expression and transportation to peroxisome.</title>
        <authorList>
            <person name="Fu X."/>
        </authorList>
    </citation>
    <scope>NUCLEOTIDE SEQUENCE [LARGE SCALE GENOMIC DNA]</scope>
</reference>
<evidence type="ECO:0000256" key="2">
    <source>
        <dbReference type="SAM" id="Phobius"/>
    </source>
</evidence>
<evidence type="ECO:0000256" key="1">
    <source>
        <dbReference type="SAM" id="MobiDB-lite"/>
    </source>
</evidence>
<keyword evidence="2" id="KW-0472">Membrane</keyword>
<gene>
    <name evidence="3" type="ORF">RN001_008815</name>
</gene>
<feature type="region of interest" description="Disordered" evidence="1">
    <location>
        <begin position="1"/>
        <end position="37"/>
    </location>
</feature>
<organism evidence="3 4">
    <name type="scientific">Aquatica leii</name>
    <dbReference type="NCBI Taxonomy" id="1421715"/>
    <lineage>
        <taxon>Eukaryota</taxon>
        <taxon>Metazoa</taxon>
        <taxon>Ecdysozoa</taxon>
        <taxon>Arthropoda</taxon>
        <taxon>Hexapoda</taxon>
        <taxon>Insecta</taxon>
        <taxon>Pterygota</taxon>
        <taxon>Neoptera</taxon>
        <taxon>Endopterygota</taxon>
        <taxon>Coleoptera</taxon>
        <taxon>Polyphaga</taxon>
        <taxon>Elateriformia</taxon>
        <taxon>Elateroidea</taxon>
        <taxon>Lampyridae</taxon>
        <taxon>Luciolinae</taxon>
        <taxon>Aquatica</taxon>
    </lineage>
</organism>
<name>A0AAN7PXR7_9COLE</name>
<protein>
    <submittedName>
        <fullName evidence="3">Uncharacterized protein</fullName>
    </submittedName>
</protein>
<evidence type="ECO:0000313" key="3">
    <source>
        <dbReference type="EMBL" id="KAK4880669.1"/>
    </source>
</evidence>
<sequence length="191" mass="21513">MRDRAAVENKEKKSKKAHEVVQEQKHSEPPSDDTEEEFYVSAVKKSNGREKEIALRRKSNEIAWIKKIQIYDTMVDVKLDTGAEKHALVAVSIETASISNLARSRKSEPGTRSTAVSGRRGAENDACNAIPRNAMLRSVTLLACTFVITFKLVLLVPITHYTYYRGGERLNLTKILHSHNSSYGFRIFPHA</sequence>
<keyword evidence="4" id="KW-1185">Reference proteome</keyword>
<feature type="region of interest" description="Disordered" evidence="1">
    <location>
        <begin position="102"/>
        <end position="122"/>
    </location>
</feature>
<comment type="caution">
    <text evidence="3">The sequence shown here is derived from an EMBL/GenBank/DDBJ whole genome shotgun (WGS) entry which is preliminary data.</text>
</comment>